<feature type="transmembrane region" description="Helical" evidence="4">
    <location>
        <begin position="16"/>
        <end position="39"/>
    </location>
</feature>
<dbReference type="KEGG" id="pfn:HZ99_00200"/>
<dbReference type="PROSITE" id="PS50850">
    <property type="entry name" value="MFS"/>
    <property type="match status" value="1"/>
</dbReference>
<dbReference type="InterPro" id="IPR011701">
    <property type="entry name" value="MFS"/>
</dbReference>
<dbReference type="InterPro" id="IPR036259">
    <property type="entry name" value="MFS_trans_sf"/>
</dbReference>
<keyword evidence="1 4" id="KW-0812">Transmembrane</keyword>
<dbReference type="PANTHER" id="PTHR23542">
    <property type="match status" value="1"/>
</dbReference>
<protein>
    <submittedName>
        <fullName evidence="6">Major facilitator family transporter</fullName>
    </submittedName>
</protein>
<reference evidence="6 7" key="1">
    <citation type="submission" date="2018-06" db="EMBL/GenBank/DDBJ databases">
        <authorList>
            <consortium name="Pathogen Informatics"/>
            <person name="Doyle S."/>
        </authorList>
    </citation>
    <scope>NUCLEOTIDE SEQUENCE [LARGE SCALE GENOMIC DNA]</scope>
    <source>
        <strain evidence="6 7">NCTC10392</strain>
    </source>
</reference>
<dbReference type="Pfam" id="PF07690">
    <property type="entry name" value="MFS_1"/>
    <property type="match status" value="1"/>
</dbReference>
<evidence type="ECO:0000256" key="1">
    <source>
        <dbReference type="ARBA" id="ARBA00022692"/>
    </source>
</evidence>
<feature type="transmembrane region" description="Helical" evidence="4">
    <location>
        <begin position="279"/>
        <end position="296"/>
    </location>
</feature>
<feature type="transmembrane region" description="Helical" evidence="4">
    <location>
        <begin position="107"/>
        <end position="126"/>
    </location>
</feature>
<feature type="transmembrane region" description="Helical" evidence="4">
    <location>
        <begin position="336"/>
        <end position="354"/>
    </location>
</feature>
<keyword evidence="2 4" id="KW-1133">Transmembrane helix</keyword>
<sequence>MANPYAELFQAPGSRAFVSAGMLARMPISMTGIGLITMLSQVRGGYGLAGAVAATFALATAFCAPQVSRLVDRYGQGRVLPVAAMIGGGALLLLLLCTRLQAPDWTLFIFAALAGCMPNMSAMVRARWTEIYRGQPRLQTAFALESVLDEVCFILGPPISVGLCVLLFPEAGPLVGAILLAVGVTTFVLQKQTEPAVHAQLEQQGRWLITQPSVLVLMILLMAMGTIVGVVDVVSVAFAQHQGQPAAASIVLSVYAIGSCLAGLAFGALKLHMPLPRQFLLCGLATALTTLPLLWVGDILGLSLAVFVSGLFFAPTLIVSMALVEQVVPPSRLTEGMTWLITGLSIGVAIGAASSGWMIDQFGAPSGFWVALMAGAVVLVSAVLGYRRLG</sequence>
<dbReference type="OrthoDB" id="9180256at2"/>
<dbReference type="AlphaFoldDB" id="A0A379IBV4"/>
<evidence type="ECO:0000256" key="3">
    <source>
        <dbReference type="ARBA" id="ARBA00023136"/>
    </source>
</evidence>
<feature type="transmembrane region" description="Helical" evidence="4">
    <location>
        <begin position="246"/>
        <end position="267"/>
    </location>
</feature>
<feature type="transmembrane region" description="Helical" evidence="4">
    <location>
        <begin position="174"/>
        <end position="193"/>
    </location>
</feature>
<evidence type="ECO:0000256" key="2">
    <source>
        <dbReference type="ARBA" id="ARBA00022989"/>
    </source>
</evidence>
<feature type="transmembrane region" description="Helical" evidence="4">
    <location>
        <begin position="79"/>
        <end position="101"/>
    </location>
</feature>
<dbReference type="EMBL" id="UGUS01000002">
    <property type="protein sequence ID" value="SUD30347.1"/>
    <property type="molecule type" value="Genomic_DNA"/>
</dbReference>
<dbReference type="RefSeq" id="WP_038440400.1">
    <property type="nucleotide sequence ID" value="NZ_CP008896.1"/>
</dbReference>
<feature type="transmembrane region" description="Helical" evidence="4">
    <location>
        <begin position="214"/>
        <end position="240"/>
    </location>
</feature>
<proteinExistence type="predicted"/>
<dbReference type="SUPFAM" id="SSF103473">
    <property type="entry name" value="MFS general substrate transporter"/>
    <property type="match status" value="1"/>
</dbReference>
<feature type="transmembrane region" description="Helical" evidence="4">
    <location>
        <begin position="45"/>
        <end position="67"/>
    </location>
</feature>
<feature type="transmembrane region" description="Helical" evidence="4">
    <location>
        <begin position="302"/>
        <end position="324"/>
    </location>
</feature>
<evidence type="ECO:0000313" key="7">
    <source>
        <dbReference type="Proteomes" id="UP000255125"/>
    </source>
</evidence>
<organism evidence="6 7">
    <name type="scientific">Pseudomonas fluorescens</name>
    <dbReference type="NCBI Taxonomy" id="294"/>
    <lineage>
        <taxon>Bacteria</taxon>
        <taxon>Pseudomonadati</taxon>
        <taxon>Pseudomonadota</taxon>
        <taxon>Gammaproteobacteria</taxon>
        <taxon>Pseudomonadales</taxon>
        <taxon>Pseudomonadaceae</taxon>
        <taxon>Pseudomonas</taxon>
    </lineage>
</organism>
<evidence type="ECO:0000313" key="6">
    <source>
        <dbReference type="EMBL" id="SUD30347.1"/>
    </source>
</evidence>
<gene>
    <name evidence="6" type="ORF">NCTC10392_02264</name>
</gene>
<feature type="domain" description="Major facilitator superfamily (MFS) profile" evidence="5">
    <location>
        <begin position="213"/>
        <end position="390"/>
    </location>
</feature>
<evidence type="ECO:0000259" key="5">
    <source>
        <dbReference type="PROSITE" id="PS50850"/>
    </source>
</evidence>
<dbReference type="Gene3D" id="1.20.1250.20">
    <property type="entry name" value="MFS general substrate transporter like domains"/>
    <property type="match status" value="2"/>
</dbReference>
<keyword evidence="3 4" id="KW-0472">Membrane</keyword>
<evidence type="ECO:0000256" key="4">
    <source>
        <dbReference type="SAM" id="Phobius"/>
    </source>
</evidence>
<name>A0A379IBV4_PSEFL</name>
<dbReference type="GO" id="GO:0022857">
    <property type="term" value="F:transmembrane transporter activity"/>
    <property type="evidence" value="ECO:0007669"/>
    <property type="project" value="InterPro"/>
</dbReference>
<feature type="transmembrane region" description="Helical" evidence="4">
    <location>
        <begin position="366"/>
        <end position="386"/>
    </location>
</feature>
<dbReference type="PANTHER" id="PTHR23542:SF1">
    <property type="entry name" value="MAJOR FACILITATOR SUPERFAMILY (MFS) PROFILE DOMAIN-CONTAINING PROTEIN"/>
    <property type="match status" value="1"/>
</dbReference>
<dbReference type="InterPro" id="IPR020846">
    <property type="entry name" value="MFS_dom"/>
</dbReference>
<dbReference type="Proteomes" id="UP000255125">
    <property type="component" value="Unassembled WGS sequence"/>
</dbReference>
<accession>A0A379IBV4</accession>